<dbReference type="eggNOG" id="COG0745">
    <property type="taxonomic scope" value="Bacteria"/>
</dbReference>
<organism evidence="8 9">
    <name type="scientific">Kineosphaera limosa NBRC 100340</name>
    <dbReference type="NCBI Taxonomy" id="1184609"/>
    <lineage>
        <taxon>Bacteria</taxon>
        <taxon>Bacillati</taxon>
        <taxon>Actinomycetota</taxon>
        <taxon>Actinomycetes</taxon>
        <taxon>Micrococcales</taxon>
        <taxon>Dermatophilaceae</taxon>
        <taxon>Kineosphaera</taxon>
    </lineage>
</organism>
<feature type="modified residue" description="4-aspartylphosphate" evidence="6">
    <location>
        <position position="61"/>
    </location>
</feature>
<name>K6X0A1_9MICO</name>
<protein>
    <recommendedName>
        <fullName evidence="7">Response regulatory domain-containing protein</fullName>
    </recommendedName>
</protein>
<keyword evidence="2" id="KW-0902">Two-component regulatory system</keyword>
<dbReference type="Gene3D" id="3.40.50.2300">
    <property type="match status" value="1"/>
</dbReference>
<dbReference type="InterPro" id="IPR011006">
    <property type="entry name" value="CheY-like_superfamily"/>
</dbReference>
<evidence type="ECO:0000256" key="6">
    <source>
        <dbReference type="PROSITE-ProRule" id="PRU00169"/>
    </source>
</evidence>
<dbReference type="SUPFAM" id="SSF52172">
    <property type="entry name" value="CheY-like"/>
    <property type="match status" value="1"/>
</dbReference>
<evidence type="ECO:0000259" key="7">
    <source>
        <dbReference type="PROSITE" id="PS50110"/>
    </source>
</evidence>
<dbReference type="GO" id="GO:0006355">
    <property type="term" value="P:regulation of DNA-templated transcription"/>
    <property type="evidence" value="ECO:0007669"/>
    <property type="project" value="TreeGrafter"/>
</dbReference>
<sequence length="132" mass="14327">MGEKRMSADPMRVVVADDDADIRELVTFKLQQAGYEIDAVADGAQAWASISEAPPRLAVLDVMMPGLSGLDVLRKVREDERTKTVPVILLTARSRDSDVDSGFATGATDYVIKPFSPRELVHRVSSVLARGA</sequence>
<keyword evidence="1 6" id="KW-0597">Phosphoprotein</keyword>
<evidence type="ECO:0000256" key="1">
    <source>
        <dbReference type="ARBA" id="ARBA00022553"/>
    </source>
</evidence>
<dbReference type="Pfam" id="PF00072">
    <property type="entry name" value="Response_reg"/>
    <property type="match status" value="1"/>
</dbReference>
<dbReference type="GO" id="GO:0000976">
    <property type="term" value="F:transcription cis-regulatory region binding"/>
    <property type="evidence" value="ECO:0007669"/>
    <property type="project" value="TreeGrafter"/>
</dbReference>
<evidence type="ECO:0000313" key="8">
    <source>
        <dbReference type="EMBL" id="GAB97777.1"/>
    </source>
</evidence>
<evidence type="ECO:0000256" key="3">
    <source>
        <dbReference type="ARBA" id="ARBA00023015"/>
    </source>
</evidence>
<dbReference type="PROSITE" id="PS50110">
    <property type="entry name" value="RESPONSE_REGULATORY"/>
    <property type="match status" value="1"/>
</dbReference>
<keyword evidence="9" id="KW-1185">Reference proteome</keyword>
<dbReference type="EMBL" id="BAHD01000081">
    <property type="protein sequence ID" value="GAB97777.1"/>
    <property type="molecule type" value="Genomic_DNA"/>
</dbReference>
<evidence type="ECO:0000256" key="2">
    <source>
        <dbReference type="ARBA" id="ARBA00023012"/>
    </source>
</evidence>
<accession>K6X0A1</accession>
<dbReference type="FunFam" id="3.40.50.2300:FF:000001">
    <property type="entry name" value="DNA-binding response regulator PhoB"/>
    <property type="match status" value="1"/>
</dbReference>
<keyword evidence="5" id="KW-0804">Transcription</keyword>
<feature type="domain" description="Response regulatory" evidence="7">
    <location>
        <begin position="12"/>
        <end position="128"/>
    </location>
</feature>
<evidence type="ECO:0000256" key="4">
    <source>
        <dbReference type="ARBA" id="ARBA00023125"/>
    </source>
</evidence>
<evidence type="ECO:0000256" key="5">
    <source>
        <dbReference type="ARBA" id="ARBA00023163"/>
    </source>
</evidence>
<dbReference type="GO" id="GO:0000156">
    <property type="term" value="F:phosphorelay response regulator activity"/>
    <property type="evidence" value="ECO:0007669"/>
    <property type="project" value="TreeGrafter"/>
</dbReference>
<dbReference type="AlphaFoldDB" id="K6X0A1"/>
<proteinExistence type="predicted"/>
<keyword evidence="4" id="KW-0238">DNA-binding</keyword>
<keyword evidence="3" id="KW-0805">Transcription regulation</keyword>
<dbReference type="Proteomes" id="UP000008366">
    <property type="component" value="Unassembled WGS sequence"/>
</dbReference>
<dbReference type="InterPro" id="IPR001789">
    <property type="entry name" value="Sig_transdc_resp-reg_receiver"/>
</dbReference>
<evidence type="ECO:0000313" key="9">
    <source>
        <dbReference type="Proteomes" id="UP000008366"/>
    </source>
</evidence>
<dbReference type="InterPro" id="IPR039420">
    <property type="entry name" value="WalR-like"/>
</dbReference>
<dbReference type="PANTHER" id="PTHR48111">
    <property type="entry name" value="REGULATOR OF RPOS"/>
    <property type="match status" value="1"/>
</dbReference>
<dbReference type="SMART" id="SM00448">
    <property type="entry name" value="REC"/>
    <property type="match status" value="1"/>
</dbReference>
<dbReference type="GO" id="GO:0005829">
    <property type="term" value="C:cytosol"/>
    <property type="evidence" value="ECO:0007669"/>
    <property type="project" value="TreeGrafter"/>
</dbReference>
<dbReference type="GO" id="GO:0032993">
    <property type="term" value="C:protein-DNA complex"/>
    <property type="evidence" value="ECO:0007669"/>
    <property type="project" value="TreeGrafter"/>
</dbReference>
<comment type="caution">
    <text evidence="8">The sequence shown here is derived from an EMBL/GenBank/DDBJ whole genome shotgun (WGS) entry which is preliminary data.</text>
</comment>
<reference evidence="8 9" key="1">
    <citation type="submission" date="2012-08" db="EMBL/GenBank/DDBJ databases">
        <title>Whole genome shotgun sequence of Kineosphaera limosa NBRC 100340.</title>
        <authorList>
            <person name="Yoshida I."/>
            <person name="Isaki S."/>
            <person name="Hosoyama A."/>
            <person name="Tsuchikane K."/>
            <person name="Katsumata H."/>
            <person name="Ando Y."/>
            <person name="Ohji S."/>
            <person name="Hamada M."/>
            <person name="Tamura T."/>
            <person name="Yamazoe A."/>
            <person name="Yamazaki S."/>
            <person name="Fujita N."/>
        </authorList>
    </citation>
    <scope>NUCLEOTIDE SEQUENCE [LARGE SCALE GENOMIC DNA]</scope>
    <source>
        <strain evidence="8 9">NBRC 100340</strain>
    </source>
</reference>
<dbReference type="PANTHER" id="PTHR48111:SF1">
    <property type="entry name" value="TWO-COMPONENT RESPONSE REGULATOR ORR33"/>
    <property type="match status" value="1"/>
</dbReference>
<dbReference type="STRING" id="1184609.KILIM_081_00190"/>
<gene>
    <name evidence="8" type="ORF">KILIM_081_00190</name>
</gene>